<keyword evidence="3" id="KW-0687">Ribonucleoprotein</keyword>
<reference evidence="3 4" key="1">
    <citation type="submission" date="2024-06" db="EMBL/GenBank/DDBJ databases">
        <title>The Natural Products Discovery Center: Release of the First 8490 Sequenced Strains for Exploring Actinobacteria Biosynthetic Diversity.</title>
        <authorList>
            <person name="Kalkreuter E."/>
            <person name="Kautsar S.A."/>
            <person name="Yang D."/>
            <person name="Bader C.D."/>
            <person name="Teijaro C.N."/>
            <person name="Fluegel L."/>
            <person name="Davis C.M."/>
            <person name="Simpson J.R."/>
            <person name="Lauterbach L."/>
            <person name="Steele A.D."/>
            <person name="Gui C."/>
            <person name="Meng S."/>
            <person name="Li G."/>
            <person name="Viehrig K."/>
            <person name="Ye F."/>
            <person name="Su P."/>
            <person name="Kiefer A.F."/>
            <person name="Nichols A."/>
            <person name="Cepeda A.J."/>
            <person name="Yan W."/>
            <person name="Fan B."/>
            <person name="Jiang Y."/>
            <person name="Adhikari A."/>
            <person name="Zheng C.-J."/>
            <person name="Schuster L."/>
            <person name="Cowan T.M."/>
            <person name="Smanski M.J."/>
            <person name="Chevrette M.G."/>
            <person name="De Carvalho L.P.S."/>
            <person name="Shen B."/>
        </authorList>
    </citation>
    <scope>NUCLEOTIDE SEQUENCE [LARGE SCALE GENOMIC DNA]</scope>
    <source>
        <strain evidence="3 4">NPDC000634</strain>
    </source>
</reference>
<evidence type="ECO:0000259" key="2">
    <source>
        <dbReference type="Pfam" id="PF00542"/>
    </source>
</evidence>
<dbReference type="EMBL" id="JBEPCU010001176">
    <property type="protein sequence ID" value="MER6982892.1"/>
    <property type="molecule type" value="Genomic_DNA"/>
</dbReference>
<name>A0ABV1WFD4_9ACTN</name>
<keyword evidence="1" id="KW-0812">Transmembrane</keyword>
<proteinExistence type="predicted"/>
<sequence length="93" mass="10256">MDPVAFRAVVVVVLAGVGSIESRLSRADRRMARVERELDLVLDHLDLREDDPRLDEVSGLVRAGKRIEAIKAYREATGAGLKEARDAVDRMAA</sequence>
<dbReference type="Pfam" id="PF00542">
    <property type="entry name" value="Ribosomal_L12"/>
    <property type="match status" value="1"/>
</dbReference>
<comment type="caution">
    <text evidence="3">The sequence shown here is derived from an EMBL/GenBank/DDBJ whole genome shotgun (WGS) entry which is preliminary data.</text>
</comment>
<organism evidence="3 4">
    <name type="scientific">Streptomyces carpinensis</name>
    <dbReference type="NCBI Taxonomy" id="66369"/>
    <lineage>
        <taxon>Bacteria</taxon>
        <taxon>Bacillati</taxon>
        <taxon>Actinomycetota</taxon>
        <taxon>Actinomycetes</taxon>
        <taxon>Kitasatosporales</taxon>
        <taxon>Streptomycetaceae</taxon>
        <taxon>Streptomyces</taxon>
    </lineage>
</organism>
<feature type="transmembrane region" description="Helical" evidence="1">
    <location>
        <begin position="6"/>
        <end position="24"/>
    </location>
</feature>
<keyword evidence="1" id="KW-1133">Transmembrane helix</keyword>
<accession>A0ABV1WFD4</accession>
<evidence type="ECO:0000256" key="1">
    <source>
        <dbReference type="SAM" id="Phobius"/>
    </source>
</evidence>
<dbReference type="InterPro" id="IPR014719">
    <property type="entry name" value="Ribosomal_bL12_C/ClpS-like"/>
</dbReference>
<dbReference type="RefSeq" id="WP_086729075.1">
    <property type="nucleotide sequence ID" value="NZ_MUBM01000280.1"/>
</dbReference>
<protein>
    <submittedName>
        <fullName evidence="3">Ribosomal protein L7/L12</fullName>
    </submittedName>
</protein>
<keyword evidence="3" id="KW-0689">Ribosomal protein</keyword>
<keyword evidence="1" id="KW-0472">Membrane</keyword>
<evidence type="ECO:0000313" key="4">
    <source>
        <dbReference type="Proteomes" id="UP001458415"/>
    </source>
</evidence>
<dbReference type="SUPFAM" id="SSF54736">
    <property type="entry name" value="ClpS-like"/>
    <property type="match status" value="1"/>
</dbReference>
<dbReference type="InterPro" id="IPR013823">
    <property type="entry name" value="Ribosomal_bL12_C"/>
</dbReference>
<dbReference type="Gene3D" id="3.30.1390.10">
    <property type="match status" value="1"/>
</dbReference>
<dbReference type="Proteomes" id="UP001458415">
    <property type="component" value="Unassembled WGS sequence"/>
</dbReference>
<evidence type="ECO:0000313" key="3">
    <source>
        <dbReference type="EMBL" id="MER6982892.1"/>
    </source>
</evidence>
<keyword evidence="4" id="KW-1185">Reference proteome</keyword>
<gene>
    <name evidence="3" type="ORF">ABT317_39505</name>
</gene>
<dbReference type="GO" id="GO:0005840">
    <property type="term" value="C:ribosome"/>
    <property type="evidence" value="ECO:0007669"/>
    <property type="project" value="UniProtKB-KW"/>
</dbReference>
<feature type="domain" description="Large ribosomal subunit protein bL12 C-terminal" evidence="2">
    <location>
        <begin position="64"/>
        <end position="91"/>
    </location>
</feature>